<protein>
    <recommendedName>
        <fullName evidence="1">FBD domain-containing protein</fullName>
    </recommendedName>
</protein>
<dbReference type="SMART" id="SM00579">
    <property type="entry name" value="FBD"/>
    <property type="match status" value="1"/>
</dbReference>
<proteinExistence type="predicted"/>
<dbReference type="Pfam" id="PF08387">
    <property type="entry name" value="FBD"/>
    <property type="match status" value="1"/>
</dbReference>
<keyword evidence="3" id="KW-1185">Reference proteome</keyword>
<dbReference type="EMBL" id="JACGCM010000560">
    <property type="protein sequence ID" value="KAF6170769.1"/>
    <property type="molecule type" value="Genomic_DNA"/>
</dbReference>
<dbReference type="Proteomes" id="UP000541444">
    <property type="component" value="Unassembled WGS sequence"/>
</dbReference>
<dbReference type="AlphaFoldDB" id="A0A7J7NUD2"/>
<sequence length="89" mass="10388">MVHGCLLTHLKALKIGILRQNKNPKSKYKNSCQVDLSFVRYFLKNGRVLEKMTIISLDYLSKDPEMQMEDRKLLLRLPKASVSYLIDFT</sequence>
<evidence type="ECO:0000313" key="3">
    <source>
        <dbReference type="Proteomes" id="UP000541444"/>
    </source>
</evidence>
<accession>A0A7J7NUD2</accession>
<gene>
    <name evidence="2" type="ORF">GIB67_015721</name>
</gene>
<reference evidence="2 3" key="1">
    <citation type="journal article" date="2020" name="IScience">
        <title>Genome Sequencing of the Endangered Kingdonia uniflora (Circaeasteraceae, Ranunculales) Reveals Potential Mechanisms of Evolutionary Specialization.</title>
        <authorList>
            <person name="Sun Y."/>
            <person name="Deng T."/>
            <person name="Zhang A."/>
            <person name="Moore M.J."/>
            <person name="Landis J.B."/>
            <person name="Lin N."/>
            <person name="Zhang H."/>
            <person name="Zhang X."/>
            <person name="Huang J."/>
            <person name="Zhang X."/>
            <person name="Sun H."/>
            <person name="Wang H."/>
        </authorList>
    </citation>
    <scope>NUCLEOTIDE SEQUENCE [LARGE SCALE GENOMIC DNA]</scope>
    <source>
        <strain evidence="2">TB1705</strain>
        <tissue evidence="2">Leaf</tissue>
    </source>
</reference>
<dbReference type="OrthoDB" id="1859887at2759"/>
<organism evidence="2 3">
    <name type="scientific">Kingdonia uniflora</name>
    <dbReference type="NCBI Taxonomy" id="39325"/>
    <lineage>
        <taxon>Eukaryota</taxon>
        <taxon>Viridiplantae</taxon>
        <taxon>Streptophyta</taxon>
        <taxon>Embryophyta</taxon>
        <taxon>Tracheophyta</taxon>
        <taxon>Spermatophyta</taxon>
        <taxon>Magnoliopsida</taxon>
        <taxon>Ranunculales</taxon>
        <taxon>Circaeasteraceae</taxon>
        <taxon>Kingdonia</taxon>
    </lineage>
</organism>
<feature type="domain" description="FBD" evidence="1">
    <location>
        <begin position="4"/>
        <end position="89"/>
    </location>
</feature>
<evidence type="ECO:0000259" key="1">
    <source>
        <dbReference type="SMART" id="SM00579"/>
    </source>
</evidence>
<evidence type="ECO:0000313" key="2">
    <source>
        <dbReference type="EMBL" id="KAF6170769.1"/>
    </source>
</evidence>
<dbReference type="InterPro" id="IPR006566">
    <property type="entry name" value="FBD"/>
</dbReference>
<comment type="caution">
    <text evidence="2">The sequence shown here is derived from an EMBL/GenBank/DDBJ whole genome shotgun (WGS) entry which is preliminary data.</text>
</comment>
<name>A0A7J7NUD2_9MAGN</name>